<organism evidence="3 4">
    <name type="scientific">Teichococcus wenyumeiae</name>
    <dbReference type="NCBI Taxonomy" id="2478470"/>
    <lineage>
        <taxon>Bacteria</taxon>
        <taxon>Pseudomonadati</taxon>
        <taxon>Pseudomonadota</taxon>
        <taxon>Alphaproteobacteria</taxon>
        <taxon>Acetobacterales</taxon>
        <taxon>Roseomonadaceae</taxon>
        <taxon>Roseomonas</taxon>
    </lineage>
</organism>
<feature type="domain" description="DUF4159" evidence="2">
    <location>
        <begin position="675"/>
        <end position="880"/>
    </location>
</feature>
<feature type="domain" description="Aerotolerance regulator N-terminal" evidence="1">
    <location>
        <begin position="1"/>
        <end position="75"/>
    </location>
</feature>
<dbReference type="CDD" id="cd03143">
    <property type="entry name" value="A4_beta-galactosidase_middle_domain"/>
    <property type="match status" value="1"/>
</dbReference>
<proteinExistence type="predicted"/>
<name>A0ABX9VLW2_9PROT</name>
<dbReference type="NCBIfam" id="TIGR02226">
    <property type="entry name" value="two_anch"/>
    <property type="match status" value="1"/>
</dbReference>
<dbReference type="PANTHER" id="PTHR37464">
    <property type="entry name" value="BLL2463 PROTEIN"/>
    <property type="match status" value="1"/>
</dbReference>
<dbReference type="InterPro" id="IPR024163">
    <property type="entry name" value="Aerotolerance_reg_N"/>
</dbReference>
<dbReference type="Pfam" id="PF13709">
    <property type="entry name" value="DUF4159"/>
    <property type="match status" value="1"/>
</dbReference>
<dbReference type="SUPFAM" id="SSF52317">
    <property type="entry name" value="Class I glutamine amidotransferase-like"/>
    <property type="match status" value="1"/>
</dbReference>
<evidence type="ECO:0000313" key="3">
    <source>
        <dbReference type="EMBL" id="RMI24905.1"/>
    </source>
</evidence>
<sequence>MGFVLPWLLLALPLLPAIWWLLRVTPPAPRRQVFPALRLLRDLPVPEQTPSRTPWWLLLLRLTAAALIVLGLARPVWGPGAGTAGDGPLLLVIDDGWASAPDWPARAAAAQAALDTASREGRRAALLTTAPTDTPESTRPSALMPAEELRARVTALRPKSWAPDRAAALAGFQSWRQNNSGALSTLWLADGLEHQAEGDGSTPLAEALAAAGPLTLARTENRATRLLLPPRAEPDRLLVSLRQTPAPAGGQATVLARTGDGRALASTTIDLPAGATAGEAALELPLEIRNQVVRLDLDEDESAGAAVLLDERFRRRPVGLVGPAQSGTDTPLIGALYYLERSLSPTAELRSGSIEQLLARQLSVLVLADRPVSEGREREALDRWVREGGTLVRFAGPRLAEHPDSLLPVRLRAGERQLGGSLSWEQPQHMAPFPDSSPFAGLVPPAEVTVSTQVLAEPDPRLSERSWARLADGTPLVTAETRGAGRIVLFHVTANAEWSNLPLSGLFPDMLRRLVALSSGVAGAEGSAPLAPVENMDGFGRLGPAPGGVAAIAANAFAETKPGPRHPPGWYGVPGEGGERRALNLSASLPAPRPMAAPPAGTGFQAIGGVPAERDLGPWLLGAALLLLALDLLLSLGQRGLIGRPARLALLALALLAPLGSARAQQAGDLPLVTRIGYVVTDDPSADDVVRQGLAGLSEYVNRRTAAALGEPAAVKPGQDDLSVLPLLYWAILPEAQAPDPAAVAALNDYMRNGGIILFDTRDEGSGEGFSPGAREALQRVTRSLAIPPLAPVTAEHVLTRSFYLLQDLPGRFAGGQVWVSREEDRANDSVSPVIIGGHDWAGAWAVDARGSNPFAAIPGGTRQRTLAYRFGVNLVMYALTGNYKGDQVHVPAILERLGN</sequence>
<dbReference type="InterPro" id="IPR011933">
    <property type="entry name" value="Double_TM_dom"/>
</dbReference>
<accession>A0ABX9VLW2</accession>
<reference evidence="3 4" key="1">
    <citation type="submission" date="2018-10" db="EMBL/GenBank/DDBJ databases">
        <title>Roseomonas sp. nov., isolated from feces of Tibetan antelopes in the Qinghai-Tibet plateau, China.</title>
        <authorList>
            <person name="Tian Z."/>
        </authorList>
    </citation>
    <scope>NUCLEOTIDE SEQUENCE [LARGE SCALE GENOMIC DNA]</scope>
    <source>
        <strain evidence="3 4">Z23</strain>
    </source>
</reference>
<comment type="caution">
    <text evidence="3">The sequence shown here is derived from an EMBL/GenBank/DDBJ whole genome shotgun (WGS) entry which is preliminary data.</text>
</comment>
<gene>
    <name evidence="3" type="ORF">EBE87_11745</name>
</gene>
<evidence type="ECO:0000259" key="2">
    <source>
        <dbReference type="Pfam" id="PF13709"/>
    </source>
</evidence>
<dbReference type="Proteomes" id="UP000274097">
    <property type="component" value="Unassembled WGS sequence"/>
</dbReference>
<protein>
    <submittedName>
        <fullName evidence="3">DUF4159 domain-containing protein</fullName>
    </submittedName>
</protein>
<dbReference type="Pfam" id="PF07584">
    <property type="entry name" value="BatA"/>
    <property type="match status" value="1"/>
</dbReference>
<evidence type="ECO:0000313" key="4">
    <source>
        <dbReference type="Proteomes" id="UP000274097"/>
    </source>
</evidence>
<dbReference type="EMBL" id="RFLX01000007">
    <property type="protein sequence ID" value="RMI24905.1"/>
    <property type="molecule type" value="Genomic_DNA"/>
</dbReference>
<dbReference type="Gene3D" id="3.40.50.880">
    <property type="match status" value="1"/>
</dbReference>
<keyword evidence="4" id="KW-1185">Reference proteome</keyword>
<evidence type="ECO:0000259" key="1">
    <source>
        <dbReference type="Pfam" id="PF07584"/>
    </source>
</evidence>
<dbReference type="InterPro" id="IPR025297">
    <property type="entry name" value="DUF4159"/>
</dbReference>
<dbReference type="InterPro" id="IPR029062">
    <property type="entry name" value="Class_I_gatase-like"/>
</dbReference>
<dbReference type="PANTHER" id="PTHR37464:SF1">
    <property type="entry name" value="BLL2463 PROTEIN"/>
    <property type="match status" value="1"/>
</dbReference>
<dbReference type="Gene3D" id="3.40.50.12140">
    <property type="entry name" value="Domain of unknown function DUF4159"/>
    <property type="match status" value="1"/>
</dbReference>